<reference evidence="1" key="2">
    <citation type="submission" date="2020-03" db="EMBL/GenBank/DDBJ databases">
        <title>Flavobacteriaceae bacterium strain TP-CH-4, a member of the family Flavobacteriaceae isolated from a deep-sea seamount.</title>
        <authorList>
            <person name="Zhang D.-C."/>
        </authorList>
    </citation>
    <scope>NUCLEOTIDE SEQUENCE</scope>
    <source>
        <strain evidence="1">TP-CH-4</strain>
    </source>
</reference>
<reference evidence="1" key="1">
    <citation type="submission" date="2019-07" db="EMBL/GenBank/DDBJ databases">
        <authorList>
            <person name="De-Chao Zhang Q."/>
        </authorList>
    </citation>
    <scope>NUCLEOTIDE SEQUENCE</scope>
    <source>
        <strain evidence="1">TP-CH-4</strain>
    </source>
</reference>
<proteinExistence type="predicted"/>
<protein>
    <submittedName>
        <fullName evidence="1">Uncharacterized protein</fullName>
    </submittedName>
</protein>
<comment type="caution">
    <text evidence="1">The sequence shown here is derived from an EMBL/GenBank/DDBJ whole genome shotgun (WGS) entry which is preliminary data.</text>
</comment>
<gene>
    <name evidence="1" type="ORF">FK220_016050</name>
</gene>
<accession>A0A967B0H3</accession>
<name>A0A967B0H3_9FLAO</name>
<keyword evidence="2" id="KW-1185">Reference proteome</keyword>
<evidence type="ECO:0000313" key="1">
    <source>
        <dbReference type="EMBL" id="NHF60867.1"/>
    </source>
</evidence>
<dbReference type="EMBL" id="VIKU02000005">
    <property type="protein sequence ID" value="NHF60867.1"/>
    <property type="molecule type" value="Genomic_DNA"/>
</dbReference>
<evidence type="ECO:0000313" key="2">
    <source>
        <dbReference type="Proteomes" id="UP000707206"/>
    </source>
</evidence>
<dbReference type="AlphaFoldDB" id="A0A967B0H3"/>
<dbReference type="RefSeq" id="WP_152575363.1">
    <property type="nucleotide sequence ID" value="NZ_VIKU02000005.1"/>
</dbReference>
<sequence length="163" mass="18828">MRFVVPKVVALCSSFLIYCGYNTEKRTTSVEEAVATYKITMKRGGLHQDAFQVVGNNLRYIPDSTSSKIFERYNIPSLKKMDNQVVLEFFKNIEQLGFWKLNDEYRTDASCTSSLIVTVEQNGRIKTVRCDDFERNCPPVIKYIDQKVVELEGNYLIWTFLPG</sequence>
<dbReference type="Proteomes" id="UP000707206">
    <property type="component" value="Unassembled WGS sequence"/>
</dbReference>
<organism evidence="1 2">
    <name type="scientific">Pelagihabitans pacificus</name>
    <dbReference type="NCBI Taxonomy" id="2696054"/>
    <lineage>
        <taxon>Bacteria</taxon>
        <taxon>Pseudomonadati</taxon>
        <taxon>Bacteroidota</taxon>
        <taxon>Flavobacteriia</taxon>
        <taxon>Flavobacteriales</taxon>
        <taxon>Flavobacteriaceae</taxon>
        <taxon>Pelagihabitans</taxon>
    </lineage>
</organism>